<feature type="compositionally biased region" description="Polar residues" evidence="1">
    <location>
        <begin position="810"/>
        <end position="844"/>
    </location>
</feature>
<feature type="region of interest" description="Disordered" evidence="1">
    <location>
        <begin position="941"/>
        <end position="964"/>
    </location>
</feature>
<feature type="compositionally biased region" description="Polar residues" evidence="1">
    <location>
        <begin position="435"/>
        <end position="446"/>
    </location>
</feature>
<sequence length="987" mass="105247">MVGQTEADSGIVSLLSLPTEILLCIIHLAAASPSSPILVDTPTLVRIAQTCSRLRTAVVAHFFEFEHSRWRGNGFDGGLSSTLRAHAISHAWATGQINHDPWLRLSSKNINLPNGFGQQPTAVRPTVIRLPALKSSTNLREDRGGDVDGDVHLLLLFRAQALYWAKPRGLSKEGFRQDGSIYDEARWKPDDATALNVIGRPAVPPEQGPKKSTRSSNNASRGKSRHPQTGVPSSESLGRIANLSLDPNCRTGFELGSNNPWQDITAAIVVPLASADDSITLAIGRRNGTLQLATLIPPSTSSIQAGSSKTSGTIILHPVLPFGFSDDVQALHAVKLPRETSTSTSSGNPSQDRSSFALLAAGSRSGRIVIIRISASSASLRAHANGHASQGSTLNDQSLMAADPTTSQACTSSTGESKPASDTRPQGKKLPVSNGRATFNPSGLSSKQRESHDREAGADPRTQAQAGPTLWTATLQTATSNTVLDSHSLVHRDLLDDLPDPDDNEPEQKVYSRGGPKTVGRSMPVWALRFVGDFSSSSAIASSAWLAVGRASHQPLVMYPLELRLATPTQGEGKARPGDAPFKAVIIPSPPIRLPHPSYLPKDPSEKSPKPHPPSPDSPRKRIKSSVYALFSVPIPPSVQAMWVRSGGAVQQDLAKGGTTSSLPFTLLSILLVAYDTQPVALFAVGCRNLDDINEDGSERGTGRSRRMKPRFLLQLDALEHVGPVYSLRAFWHLPTIKSSTVIAQKDTQIPSTSTAGGTASIPILRVLVGSSRHGSVLVWEVSGQELVDILSRGGGTEEDESSCAGMTLFPSSPWSSLGDQRSGNTQRANGTLGQGTQDANQQRTVRKAPGLRNTNASSARPRPTTKELGTTYSLALDVDDGCGLEYESSDSHSNDAEPSDCQGLASIGVNAGARVWGTNGWGLWMMDFVPPLGSNARARLKDKDAEKSDGSGDTARGEDKHEAAEIAFSVNDRLRTDFRLSVDPWA</sequence>
<protein>
    <recommendedName>
        <fullName evidence="4">F-box domain-containing protein</fullName>
    </recommendedName>
</protein>
<reference evidence="2" key="1">
    <citation type="submission" date="2016-04" db="EMBL/GenBank/DDBJ databases">
        <authorList>
            <person name="Nguyen H.D."/>
            <person name="Samba Siva P."/>
            <person name="Cullis J."/>
            <person name="Levesque C.A."/>
            <person name="Hambleton S."/>
        </authorList>
    </citation>
    <scope>NUCLEOTIDE SEQUENCE</scope>
    <source>
        <strain evidence="2">DAOMC 236422</strain>
    </source>
</reference>
<name>A0A8X7T2W0_9BASI</name>
<proteinExistence type="predicted"/>
<feature type="region of interest" description="Disordered" evidence="1">
    <location>
        <begin position="793"/>
        <end position="873"/>
    </location>
</feature>
<feature type="region of interest" description="Disordered" evidence="1">
    <location>
        <begin position="596"/>
        <end position="621"/>
    </location>
</feature>
<evidence type="ECO:0008006" key="4">
    <source>
        <dbReference type="Google" id="ProtNLM"/>
    </source>
</evidence>
<feature type="compositionally biased region" description="Acidic residues" evidence="1">
    <location>
        <begin position="496"/>
        <end position="505"/>
    </location>
</feature>
<evidence type="ECO:0000313" key="2">
    <source>
        <dbReference type="EMBL" id="KAE8266862.1"/>
    </source>
</evidence>
<evidence type="ECO:0000256" key="1">
    <source>
        <dbReference type="SAM" id="MobiDB-lite"/>
    </source>
</evidence>
<gene>
    <name evidence="2" type="ORF">A4X09_0g5478</name>
</gene>
<feature type="compositionally biased region" description="Polar residues" evidence="1">
    <location>
        <begin position="402"/>
        <end position="416"/>
    </location>
</feature>
<dbReference type="AlphaFoldDB" id="A0A8X7T2W0"/>
<keyword evidence="3" id="KW-1185">Reference proteome</keyword>
<organism evidence="2 3">
    <name type="scientific">Tilletia walkeri</name>
    <dbReference type="NCBI Taxonomy" id="117179"/>
    <lineage>
        <taxon>Eukaryota</taxon>
        <taxon>Fungi</taxon>
        <taxon>Dikarya</taxon>
        <taxon>Basidiomycota</taxon>
        <taxon>Ustilaginomycotina</taxon>
        <taxon>Exobasidiomycetes</taxon>
        <taxon>Tilletiales</taxon>
        <taxon>Tilletiaceae</taxon>
        <taxon>Tilletia</taxon>
    </lineage>
</organism>
<evidence type="ECO:0000313" key="3">
    <source>
        <dbReference type="Proteomes" id="UP000078113"/>
    </source>
</evidence>
<dbReference type="Proteomes" id="UP000078113">
    <property type="component" value="Unassembled WGS sequence"/>
</dbReference>
<dbReference type="EMBL" id="LWDG02000284">
    <property type="protein sequence ID" value="KAE8266862.1"/>
    <property type="molecule type" value="Genomic_DNA"/>
</dbReference>
<accession>A0A8X7T2W0</accession>
<feature type="region of interest" description="Disordered" evidence="1">
    <location>
        <begin position="193"/>
        <end position="237"/>
    </location>
</feature>
<feature type="region of interest" description="Disordered" evidence="1">
    <location>
        <begin position="402"/>
        <end position="468"/>
    </location>
</feature>
<dbReference type="CDD" id="cd09917">
    <property type="entry name" value="F-box_SF"/>
    <property type="match status" value="1"/>
</dbReference>
<feature type="compositionally biased region" description="Basic and acidic residues" evidence="1">
    <location>
        <begin position="447"/>
        <end position="458"/>
    </location>
</feature>
<reference evidence="2" key="2">
    <citation type="journal article" date="2019" name="IMA Fungus">
        <title>Genome sequencing and comparison of five Tilletia species to identify candidate genes for the detection of regulated species infecting wheat.</title>
        <authorList>
            <person name="Nguyen H.D.T."/>
            <person name="Sultana T."/>
            <person name="Kesanakurti P."/>
            <person name="Hambleton S."/>
        </authorList>
    </citation>
    <scope>NUCLEOTIDE SEQUENCE</scope>
    <source>
        <strain evidence="2">DAOMC 236422</strain>
    </source>
</reference>
<feature type="region of interest" description="Disordered" evidence="1">
    <location>
        <begin position="494"/>
        <end position="516"/>
    </location>
</feature>
<comment type="caution">
    <text evidence="2">The sequence shown here is derived from an EMBL/GenBank/DDBJ whole genome shotgun (WGS) entry which is preliminary data.</text>
</comment>